<dbReference type="PROSITE" id="PS51105">
    <property type="entry name" value="PTS_EIIC_TYPE_3"/>
    <property type="match status" value="1"/>
</dbReference>
<keyword evidence="12" id="KW-1185">Reference proteome</keyword>
<evidence type="ECO:0000256" key="8">
    <source>
        <dbReference type="PIRNR" id="PIRNR006351"/>
    </source>
</evidence>
<evidence type="ECO:0000256" key="6">
    <source>
        <dbReference type="ARBA" id="ARBA00022989"/>
    </source>
</evidence>
<dbReference type="Pfam" id="PF02378">
    <property type="entry name" value="PTS_EIIC"/>
    <property type="match status" value="1"/>
</dbReference>
<comment type="caution">
    <text evidence="11">The sequence shown here is derived from an EMBL/GenBank/DDBJ whole genome shotgun (WGS) entry which is preliminary data.</text>
</comment>
<dbReference type="GO" id="GO:0008982">
    <property type="term" value="F:protein-N(PI)-phosphohistidine-sugar phosphotransferase activity"/>
    <property type="evidence" value="ECO:0007669"/>
    <property type="project" value="UniProtKB-UniRule"/>
</dbReference>
<dbReference type="Proteomes" id="UP001141183">
    <property type="component" value="Unassembled WGS sequence"/>
</dbReference>
<dbReference type="AlphaFoldDB" id="A0A9X3XIP6"/>
<dbReference type="PANTHER" id="PTHR33989:SF4">
    <property type="entry name" value="PTS SYSTEM N,N'-DIACETYLCHITOBIOSE-SPECIFIC EIIC COMPONENT"/>
    <property type="match status" value="1"/>
</dbReference>
<keyword evidence="7 8" id="KW-0472">Membrane</keyword>
<feature type="transmembrane region" description="Helical" evidence="9">
    <location>
        <begin position="170"/>
        <end position="194"/>
    </location>
</feature>
<feature type="transmembrane region" description="Helical" evidence="9">
    <location>
        <begin position="308"/>
        <end position="328"/>
    </location>
</feature>
<feature type="transmembrane region" description="Helical" evidence="9">
    <location>
        <begin position="383"/>
        <end position="404"/>
    </location>
</feature>
<protein>
    <recommendedName>
        <fullName evidence="8">Permease IIC component</fullName>
    </recommendedName>
</protein>
<dbReference type="InterPro" id="IPR003352">
    <property type="entry name" value="PTS_EIIC"/>
</dbReference>
<dbReference type="GO" id="GO:0005886">
    <property type="term" value="C:plasma membrane"/>
    <property type="evidence" value="ECO:0007669"/>
    <property type="project" value="UniProtKB-SubCell"/>
</dbReference>
<evidence type="ECO:0000256" key="1">
    <source>
        <dbReference type="ARBA" id="ARBA00004651"/>
    </source>
</evidence>
<feature type="transmembrane region" description="Helical" evidence="9">
    <location>
        <begin position="278"/>
        <end position="296"/>
    </location>
</feature>
<name>A0A9X3XIP6_9CLOT</name>
<evidence type="ECO:0000256" key="2">
    <source>
        <dbReference type="ARBA" id="ARBA00022448"/>
    </source>
</evidence>
<keyword evidence="5 9" id="KW-0812">Transmembrane</keyword>
<dbReference type="InterPro" id="IPR004796">
    <property type="entry name" value="PTS_IIC_cello"/>
</dbReference>
<dbReference type="RefSeq" id="WP_008678951.1">
    <property type="nucleotide sequence ID" value="NZ_BAAACM010000021.1"/>
</dbReference>
<evidence type="ECO:0000256" key="7">
    <source>
        <dbReference type="ARBA" id="ARBA00023136"/>
    </source>
</evidence>
<proteinExistence type="predicted"/>
<dbReference type="NCBIfam" id="TIGR00410">
    <property type="entry name" value="lacE"/>
    <property type="match status" value="1"/>
</dbReference>
<dbReference type="EMBL" id="JAMRYU010000006">
    <property type="protein sequence ID" value="MDC4239958.1"/>
    <property type="molecule type" value="Genomic_DNA"/>
</dbReference>
<dbReference type="PANTHER" id="PTHR33989">
    <property type="match status" value="1"/>
</dbReference>
<evidence type="ECO:0000259" key="10">
    <source>
        <dbReference type="PROSITE" id="PS51105"/>
    </source>
</evidence>
<dbReference type="PIRSF" id="PIRSF006351">
    <property type="entry name" value="PTS_EIIC-Cellobiose"/>
    <property type="match status" value="1"/>
</dbReference>
<dbReference type="GO" id="GO:1901264">
    <property type="term" value="P:carbohydrate derivative transport"/>
    <property type="evidence" value="ECO:0007669"/>
    <property type="project" value="TreeGrafter"/>
</dbReference>
<keyword evidence="2 8" id="KW-0813">Transport</keyword>
<feature type="transmembrane region" description="Helical" evidence="9">
    <location>
        <begin position="141"/>
        <end position="158"/>
    </location>
</feature>
<evidence type="ECO:0000256" key="9">
    <source>
        <dbReference type="SAM" id="Phobius"/>
    </source>
</evidence>
<reference evidence="11" key="1">
    <citation type="submission" date="2022-05" db="EMBL/GenBank/DDBJ databases">
        <title>Draft genome sequence of Clostridium tertium strain CP3 isolated from Peru.</title>
        <authorList>
            <person name="Hurtado R."/>
            <person name="Lima L."/>
            <person name="Sousa T."/>
            <person name="Jaiswal A.K."/>
            <person name="Tiwari S."/>
            <person name="Maturrano L."/>
            <person name="Brenig B."/>
            <person name="Azevedo V."/>
        </authorList>
    </citation>
    <scope>NUCLEOTIDE SEQUENCE</scope>
    <source>
        <strain evidence="11">CP3</strain>
    </source>
</reference>
<evidence type="ECO:0000256" key="3">
    <source>
        <dbReference type="ARBA" id="ARBA00022475"/>
    </source>
</evidence>
<keyword evidence="6 9" id="KW-1133">Transmembrane helix</keyword>
<organism evidence="11 12">
    <name type="scientific">Clostridium tertium</name>
    <dbReference type="NCBI Taxonomy" id="1559"/>
    <lineage>
        <taxon>Bacteria</taxon>
        <taxon>Bacillati</taxon>
        <taxon>Bacillota</taxon>
        <taxon>Clostridia</taxon>
        <taxon>Eubacteriales</taxon>
        <taxon>Clostridiaceae</taxon>
        <taxon>Clostridium</taxon>
    </lineage>
</organism>
<keyword evidence="4 8" id="KW-0762">Sugar transport</keyword>
<feature type="domain" description="PTS EIIC type-3" evidence="10">
    <location>
        <begin position="8"/>
        <end position="403"/>
    </location>
</feature>
<comment type="subcellular location">
    <subcellularLocation>
        <location evidence="1">Cell membrane</location>
        <topology evidence="1">Multi-pass membrane protein</topology>
    </subcellularLocation>
</comment>
<feature type="transmembrane region" description="Helical" evidence="9">
    <location>
        <begin position="73"/>
        <end position="91"/>
    </location>
</feature>
<sequence length="426" mass="47482">MEKITSFIEERLAPPLIKISEMRYLQVIQKTFMTTMPILIFSSLLILIAALPIPGWSNIVAPFSGKLWAGVNSSLGLLAVCIAIVSGYFLGEYYKDRGSKIKPIVTALIGFLSFMMFFPMFNTEDGKLVIETTNFGSSGMFAAIFISIIAVEIYKFLINKNFTIKLPAGVPPMVLDAFTALIPSMVVLLMSWVMSHVLKWNIPELTNVIFEPLVAAGKGPIPQFLSFFLDRVLWFTGIHGSNVVGSVMSPIWTSMITENMEAYKAGAEVIPNLFTTEWCGYFVRISVLPIAVLAAISKVKRYSTLGKLALPATIFNIAEPVMFGLPIVLNPLLFIPWVFGFSFLWIWSYIFTSIIPMIPPIITQVTWTVPAPIAAYLGTGGSIFAFFFSLANYFIIGLIFYPFFKALERKEMESQIEGTEGKYENN</sequence>
<comment type="function">
    <text evidence="8">The phosphoenolpyruvate-dependent sugar phosphotransferase system (PTS), a major carbohydrate active -transport system, catalyzes the phosphorylation of incoming sugar substrates concomitant with their translocation across the cell membrane.</text>
</comment>
<feature type="transmembrane region" description="Helical" evidence="9">
    <location>
        <begin position="103"/>
        <end position="121"/>
    </location>
</feature>
<gene>
    <name evidence="11" type="ORF">NE398_07240</name>
</gene>
<dbReference type="GeneID" id="93044945"/>
<feature type="transmembrane region" description="Helical" evidence="9">
    <location>
        <begin position="32"/>
        <end position="53"/>
    </location>
</feature>
<keyword evidence="3 8" id="KW-1003">Cell membrane</keyword>
<evidence type="ECO:0000313" key="11">
    <source>
        <dbReference type="EMBL" id="MDC4239958.1"/>
    </source>
</evidence>
<dbReference type="InterPro" id="IPR051088">
    <property type="entry name" value="PTS_Sugar-EIIC/EIIB"/>
</dbReference>
<evidence type="ECO:0000256" key="4">
    <source>
        <dbReference type="ARBA" id="ARBA00022597"/>
    </source>
</evidence>
<dbReference type="GO" id="GO:0009401">
    <property type="term" value="P:phosphoenolpyruvate-dependent sugar phosphotransferase system"/>
    <property type="evidence" value="ECO:0007669"/>
    <property type="project" value="InterPro"/>
</dbReference>
<evidence type="ECO:0000256" key="5">
    <source>
        <dbReference type="ARBA" id="ARBA00022692"/>
    </source>
</evidence>
<accession>A0A9X3XIP6</accession>
<evidence type="ECO:0000313" key="12">
    <source>
        <dbReference type="Proteomes" id="UP001141183"/>
    </source>
</evidence>
<dbReference type="InterPro" id="IPR004501">
    <property type="entry name" value="PTS_EIIC_3"/>
</dbReference>